<feature type="non-terminal residue" evidence="8">
    <location>
        <position position="1"/>
    </location>
</feature>
<feature type="repeat" description="WD" evidence="6">
    <location>
        <begin position="373"/>
        <end position="414"/>
    </location>
</feature>
<feature type="repeat" description="WD" evidence="6">
    <location>
        <begin position="117"/>
        <end position="158"/>
    </location>
</feature>
<comment type="subcellular location">
    <subcellularLocation>
        <location evidence="1">Nucleus</location>
        <location evidence="1">Nucleolus</location>
    </subcellularLocation>
</comment>
<evidence type="ECO:0000256" key="4">
    <source>
        <dbReference type="ARBA" id="ARBA00023242"/>
    </source>
</evidence>
<comment type="similarity">
    <text evidence="5">Belongs to the NLE1/RSA4 family.</text>
</comment>
<dbReference type="GO" id="GO:0008593">
    <property type="term" value="P:regulation of Notch signaling pathway"/>
    <property type="evidence" value="ECO:0000318"/>
    <property type="project" value="GO_Central"/>
</dbReference>
<sequence>HLASSSPHLAEKQPAPLTIERVLAQFTSESGESAGAPFDLPIDVTVDKLQLLCNAFLETQEKVPYLFFVDGEEIKESLVKTLTGRTQPLEPERVLEIVYAPQALFRVQAVTRCTASIPGHQEAVLVAAFSPDGRHLASGSGDTTVRFWDIHTQTPHHTCKGHQNWVLCVTWAPDGKKIASGCKNGQIFLWDPETGKQLGRTLCGHKAWITCLCWEPLHRNGECRWLASSGKDGTVRVWDVVLGQTRLTLSGHTRAVTCVRWGGSGLLYTASQDCTIKVWRADTGILCRTLQCHGHWVNVLALNTDYAMRTGAFDPRKGRADGTDCGAEELQWQAQERYEAARGGEPERLASGSDDFTLALWLPETDKKPLERMTGHQQLVNDVRFSPDMRLLASASFDKSVKLWDGRTGKFLAALRGHVKAVYQVAWSADSRLLVSGSSDSTLKLWDVSTHKIAGDLPGHADEVYTVDWSPDGSQVVSGGKDKVLRLWRK</sequence>
<keyword evidence="11" id="KW-1267">Proteomics identification</keyword>
<dbReference type="InterPro" id="IPR015943">
    <property type="entry name" value="WD40/YVTN_repeat-like_dom_sf"/>
</dbReference>
<keyword evidence="4" id="KW-0539">Nucleus</keyword>
<keyword evidence="8" id="KW-0012">Acyltransferase</keyword>
<dbReference type="InterPro" id="IPR001632">
    <property type="entry name" value="WD40_G-protein_beta-like"/>
</dbReference>
<evidence type="ECO:0000313" key="8">
    <source>
        <dbReference type="EMBL" id="EEC00699.1"/>
    </source>
</evidence>
<dbReference type="Pfam" id="PF08154">
    <property type="entry name" value="NLE"/>
    <property type="match status" value="1"/>
</dbReference>
<dbReference type="SMART" id="SM00320">
    <property type="entry name" value="WD40"/>
    <property type="match status" value="8"/>
</dbReference>
<evidence type="ECO:0000259" key="7">
    <source>
        <dbReference type="Pfam" id="PF08154"/>
    </source>
</evidence>
<evidence type="ECO:0000256" key="6">
    <source>
        <dbReference type="PROSITE-ProRule" id="PRU00221"/>
    </source>
</evidence>
<proteinExistence type="evidence at protein level"/>
<dbReference type="VEuPathDB" id="VectorBase:ISCP_030893"/>
<dbReference type="HOGENOM" id="CLU_000288_57_16_1"/>
<dbReference type="VEuPathDB" id="VectorBase:ISCW015750"/>
<reference evidence="8 10" key="1">
    <citation type="submission" date="2008-03" db="EMBL/GenBank/DDBJ databases">
        <title>Annotation of Ixodes scapularis.</title>
        <authorList>
            <consortium name="Ixodes scapularis Genome Project Consortium"/>
            <person name="Caler E."/>
            <person name="Hannick L.I."/>
            <person name="Bidwell S."/>
            <person name="Joardar V."/>
            <person name="Thiagarajan M."/>
            <person name="Amedeo P."/>
            <person name="Galinsky K.J."/>
            <person name="Schobel S."/>
            <person name="Inman J."/>
            <person name="Hostetler J."/>
            <person name="Miller J."/>
            <person name="Hammond M."/>
            <person name="Megy K."/>
            <person name="Lawson D."/>
            <person name="Kodira C."/>
            <person name="Sutton G."/>
            <person name="Meyer J."/>
            <person name="Hill C.A."/>
            <person name="Birren B."/>
            <person name="Nene V."/>
            <person name="Collins F."/>
            <person name="Alarcon-Chaidez F."/>
            <person name="Wikel S."/>
            <person name="Strausberg R."/>
        </authorList>
    </citation>
    <scope>NUCLEOTIDE SEQUENCE [LARGE SCALE GENOMIC DNA]</scope>
    <source>
        <strain evidence="10">Wikel</strain>
        <strain evidence="8">Wikel colony</strain>
    </source>
</reference>
<keyword evidence="8" id="KW-0808">Transferase</keyword>
<dbReference type="Pfam" id="PF00400">
    <property type="entry name" value="WD40"/>
    <property type="match status" value="7"/>
</dbReference>
<gene>
    <name evidence="8" type="ORF">IscW_ISCW015750</name>
</gene>
<dbReference type="InterPro" id="IPR019775">
    <property type="entry name" value="WD40_repeat_CS"/>
</dbReference>
<dbReference type="GO" id="GO:0061733">
    <property type="term" value="F:protein-lysine-acetyltransferase activity"/>
    <property type="evidence" value="ECO:0007669"/>
    <property type="project" value="UniProtKB-EC"/>
</dbReference>
<accession>B7P277</accession>
<dbReference type="Gene3D" id="2.130.10.10">
    <property type="entry name" value="YVTN repeat-like/Quinoprotein amine dehydrogenase"/>
    <property type="match status" value="1"/>
</dbReference>
<dbReference type="InterPro" id="IPR020472">
    <property type="entry name" value="WD40_PAC1"/>
</dbReference>
<reference evidence="9" key="2">
    <citation type="submission" date="2020-05" db="UniProtKB">
        <authorList>
            <consortium name="EnsemblMetazoa"/>
        </authorList>
    </citation>
    <scope>IDENTIFICATION</scope>
    <source>
        <strain evidence="9">wikel</strain>
    </source>
</reference>
<dbReference type="GO" id="GO:0005730">
    <property type="term" value="C:nucleolus"/>
    <property type="evidence" value="ECO:0000318"/>
    <property type="project" value="GO_Central"/>
</dbReference>
<dbReference type="FunFam" id="2.130.10.10:FF:000092">
    <property type="entry name" value="notchless protein homolog"/>
    <property type="match status" value="1"/>
</dbReference>
<dbReference type="InterPro" id="IPR001680">
    <property type="entry name" value="WD40_rpt"/>
</dbReference>
<dbReference type="EC" id="2.3.1.48" evidence="8"/>
<feature type="repeat" description="WD" evidence="6">
    <location>
        <begin position="415"/>
        <end position="456"/>
    </location>
</feature>
<dbReference type="PROSITE" id="PS50294">
    <property type="entry name" value="WD_REPEATS_REGION"/>
    <property type="match status" value="7"/>
</dbReference>
<dbReference type="SUPFAM" id="SSF50998">
    <property type="entry name" value="Quinoprotein alcohol dehydrogenase-like"/>
    <property type="match status" value="1"/>
</dbReference>
<dbReference type="PaxDb" id="6945-B7P277"/>
<name>B7P277_IXOSC</name>
<dbReference type="PANTHER" id="PTHR19848:SF0">
    <property type="entry name" value="NOTCHLESS PROTEIN HOMOLOG 1"/>
    <property type="match status" value="1"/>
</dbReference>
<feature type="repeat" description="WD" evidence="6">
    <location>
        <begin position="159"/>
        <end position="200"/>
    </location>
</feature>
<keyword evidence="2 6" id="KW-0853">WD repeat</keyword>
<protein>
    <submittedName>
        <fullName evidence="8 9">Microtubule binding protein YTM1, putative</fullName>
        <ecNumber evidence="8">2.3.1.48</ecNumber>
    </submittedName>
</protein>
<feature type="repeat" description="WD" evidence="6">
    <location>
        <begin position="457"/>
        <end position="490"/>
    </location>
</feature>
<evidence type="ECO:0007829" key="11">
    <source>
        <dbReference type="PeptideAtlas" id="B7P277"/>
    </source>
</evidence>
<feature type="repeat" description="WD" evidence="6">
    <location>
        <begin position="249"/>
        <end position="289"/>
    </location>
</feature>
<dbReference type="PRINTS" id="PR00319">
    <property type="entry name" value="GPROTEINB"/>
</dbReference>
<dbReference type="EMBL" id="ABJB010836218">
    <property type="status" value="NOT_ANNOTATED_CDS"/>
    <property type="molecule type" value="Genomic_DNA"/>
</dbReference>
<feature type="domain" description="NLE" evidence="7">
    <location>
        <begin position="22"/>
        <end position="82"/>
    </location>
</feature>
<evidence type="ECO:0000313" key="9">
    <source>
        <dbReference type="EnsemblMetazoa" id="ISCW015750-PA"/>
    </source>
</evidence>
<evidence type="ECO:0000256" key="1">
    <source>
        <dbReference type="ARBA" id="ARBA00004604"/>
    </source>
</evidence>
<dbReference type="AlphaFoldDB" id="B7P277"/>
<organism>
    <name type="scientific">Ixodes scapularis</name>
    <name type="common">Black-legged tick</name>
    <name type="synonym">Deer tick</name>
    <dbReference type="NCBI Taxonomy" id="6945"/>
    <lineage>
        <taxon>Eukaryota</taxon>
        <taxon>Metazoa</taxon>
        <taxon>Ecdysozoa</taxon>
        <taxon>Arthropoda</taxon>
        <taxon>Chelicerata</taxon>
        <taxon>Arachnida</taxon>
        <taxon>Acari</taxon>
        <taxon>Parasitiformes</taxon>
        <taxon>Ixodida</taxon>
        <taxon>Ixodoidea</taxon>
        <taxon>Ixodidae</taxon>
        <taxon>Ixodinae</taxon>
        <taxon>Ixodes</taxon>
    </lineage>
</organism>
<keyword evidence="3" id="KW-0677">Repeat</keyword>
<dbReference type="STRING" id="6945.B7P277"/>
<feature type="repeat" description="WD" evidence="6">
    <location>
        <begin position="202"/>
        <end position="248"/>
    </location>
</feature>
<evidence type="ECO:0000256" key="3">
    <source>
        <dbReference type="ARBA" id="ARBA00022737"/>
    </source>
</evidence>
<dbReference type="Proteomes" id="UP000001555">
    <property type="component" value="Unassembled WGS sequence"/>
</dbReference>
<evidence type="ECO:0000256" key="5">
    <source>
        <dbReference type="ARBA" id="ARBA00061016"/>
    </source>
</evidence>
<dbReference type="EnsemblMetazoa" id="ISCW015750-RA">
    <property type="protein sequence ID" value="ISCW015750-PA"/>
    <property type="gene ID" value="ISCW015750"/>
</dbReference>
<dbReference type="EMBL" id="DS620852">
    <property type="protein sequence ID" value="EEC00699.1"/>
    <property type="molecule type" value="Genomic_DNA"/>
</dbReference>
<dbReference type="PANTHER" id="PTHR19848">
    <property type="entry name" value="WD40 REPEAT PROTEIN"/>
    <property type="match status" value="1"/>
</dbReference>
<dbReference type="PROSITE" id="PS00678">
    <property type="entry name" value="WD_REPEATS_1"/>
    <property type="match status" value="3"/>
</dbReference>
<dbReference type="InterPro" id="IPR011047">
    <property type="entry name" value="Quinoprotein_ADH-like_sf"/>
</dbReference>
<dbReference type="FunCoup" id="B7P277">
    <property type="interactions" value="1069"/>
</dbReference>
<dbReference type="CDD" id="cd00200">
    <property type="entry name" value="WD40"/>
    <property type="match status" value="1"/>
</dbReference>
<dbReference type="OrthoDB" id="10267436at2759"/>
<keyword evidence="10" id="KW-1185">Reference proteome</keyword>
<dbReference type="InterPro" id="IPR012972">
    <property type="entry name" value="NLE"/>
</dbReference>
<evidence type="ECO:0000256" key="2">
    <source>
        <dbReference type="ARBA" id="ARBA00022574"/>
    </source>
</evidence>
<dbReference type="VEuPathDB" id="VectorBase:ISCI015750"/>
<dbReference type="PRINTS" id="PR00320">
    <property type="entry name" value="GPROTEINBRPT"/>
</dbReference>
<dbReference type="PROSITE" id="PS50082">
    <property type="entry name" value="WD_REPEATS_2"/>
    <property type="match status" value="7"/>
</dbReference>
<evidence type="ECO:0000313" key="10">
    <source>
        <dbReference type="Proteomes" id="UP000001555"/>
    </source>
</evidence>